<feature type="domain" description="DUF1206" evidence="2">
    <location>
        <begin position="23"/>
        <end position="89"/>
    </location>
</feature>
<feature type="transmembrane region" description="Helical" evidence="1">
    <location>
        <begin position="233"/>
        <end position="256"/>
    </location>
</feature>
<evidence type="ECO:0000259" key="2">
    <source>
        <dbReference type="Pfam" id="PF06724"/>
    </source>
</evidence>
<name>A0A919Q066_9MICO</name>
<proteinExistence type="predicted"/>
<dbReference type="Pfam" id="PF06724">
    <property type="entry name" value="DUF1206"/>
    <property type="match status" value="3"/>
</dbReference>
<feature type="transmembrane region" description="Helical" evidence="1">
    <location>
        <begin position="64"/>
        <end position="85"/>
    </location>
</feature>
<feature type="domain" description="DUF1206" evidence="2">
    <location>
        <begin position="100"/>
        <end position="168"/>
    </location>
</feature>
<keyword evidence="1" id="KW-1133">Transmembrane helix</keyword>
<keyword evidence="4" id="KW-1185">Reference proteome</keyword>
<dbReference type="Proteomes" id="UP000652354">
    <property type="component" value="Unassembled WGS sequence"/>
</dbReference>
<feature type="transmembrane region" description="Helical" evidence="1">
    <location>
        <begin position="105"/>
        <end position="123"/>
    </location>
</feature>
<sequence>MTASHSSMRQGSTGDVWEKAARAGYAVSGALHIVLGILIAQIAFSGGGEEASSSEALSSLSDNTFGVVVLWFAVAAFAALALWQLADAIRPHDETKDRLKAAAKAGVYGVLAFTSASIAMGSSSGGGDSQAQGIVAKMLGWPGGQFIVGAIGLGILAAGVFHVVKGAKKKFMRDLMGVPTKSGRMVRGLGTTGYIAKGIALGIVGVLFVYAAVTADPDKAEGLDGAIKSLLDLPGGQVIVVLVGVGFAAYGLYSFVRSRYAKM</sequence>
<dbReference type="AlphaFoldDB" id="A0A919Q066"/>
<keyword evidence="1" id="KW-0472">Membrane</keyword>
<feature type="transmembrane region" description="Helical" evidence="1">
    <location>
        <begin position="21"/>
        <end position="44"/>
    </location>
</feature>
<evidence type="ECO:0000313" key="3">
    <source>
        <dbReference type="EMBL" id="GIG53662.1"/>
    </source>
</evidence>
<keyword evidence="1" id="KW-0812">Transmembrane</keyword>
<dbReference type="EMBL" id="BONR01000001">
    <property type="protein sequence ID" value="GIG53662.1"/>
    <property type="molecule type" value="Genomic_DNA"/>
</dbReference>
<gene>
    <name evidence="3" type="ORF">Dac01nite_04140</name>
</gene>
<organism evidence="3 4">
    <name type="scientific">Demequina activiva</name>
    <dbReference type="NCBI Taxonomy" id="1582364"/>
    <lineage>
        <taxon>Bacteria</taxon>
        <taxon>Bacillati</taxon>
        <taxon>Actinomycetota</taxon>
        <taxon>Actinomycetes</taxon>
        <taxon>Micrococcales</taxon>
        <taxon>Demequinaceae</taxon>
        <taxon>Demequina</taxon>
    </lineage>
</organism>
<evidence type="ECO:0000256" key="1">
    <source>
        <dbReference type="SAM" id="Phobius"/>
    </source>
</evidence>
<evidence type="ECO:0000313" key="4">
    <source>
        <dbReference type="Proteomes" id="UP000652354"/>
    </source>
</evidence>
<reference evidence="3" key="1">
    <citation type="submission" date="2021-01" db="EMBL/GenBank/DDBJ databases">
        <title>Whole genome shotgun sequence of Demequina activiva NBRC 110675.</title>
        <authorList>
            <person name="Komaki H."/>
            <person name="Tamura T."/>
        </authorList>
    </citation>
    <scope>NUCLEOTIDE SEQUENCE</scope>
    <source>
        <strain evidence="3">NBRC 110675</strain>
    </source>
</reference>
<dbReference type="InterPro" id="IPR009597">
    <property type="entry name" value="DUF1206"/>
</dbReference>
<comment type="caution">
    <text evidence="3">The sequence shown here is derived from an EMBL/GenBank/DDBJ whole genome shotgun (WGS) entry which is preliminary data.</text>
</comment>
<feature type="transmembrane region" description="Helical" evidence="1">
    <location>
        <begin position="143"/>
        <end position="164"/>
    </location>
</feature>
<feature type="domain" description="DUF1206" evidence="2">
    <location>
        <begin position="193"/>
        <end position="260"/>
    </location>
</feature>
<accession>A0A919Q066</accession>
<feature type="transmembrane region" description="Helical" evidence="1">
    <location>
        <begin position="194"/>
        <end position="213"/>
    </location>
</feature>
<protein>
    <submittedName>
        <fullName evidence="3">Membrane protein</fullName>
    </submittedName>
</protein>